<feature type="non-terminal residue" evidence="1">
    <location>
        <position position="1"/>
    </location>
</feature>
<name>X1H6U9_9ZZZZ</name>
<protein>
    <submittedName>
        <fullName evidence="1">Uncharacterized protein</fullName>
    </submittedName>
</protein>
<sequence>GVEKSYQDGHYAVVDIDVGQEDLQQCADAIIRLYAEYQFSKNDFNHITFNLTNGDAVGFRKWIIGYRPVVSGNTVSWHKQAAPDSSYNAFRAYLKFIFMYAGTYSLDRQLQEVDDVKEMALADIFVQGGFPGHGVLVVDMAVNPRTKDKVFLLCQSYMPAQDIHILKNLNDPNLSPWYKLDFGETLYTPEWIFTKHDLKRW</sequence>
<dbReference type="Pfam" id="PF16138">
    <property type="entry name" value="DUF4846"/>
    <property type="match status" value="1"/>
</dbReference>
<accession>X1H6U9</accession>
<reference evidence="1" key="1">
    <citation type="journal article" date="2014" name="Front. Microbiol.">
        <title>High frequency of phylogenetically diverse reductive dehalogenase-homologous genes in deep subseafloor sedimentary metagenomes.</title>
        <authorList>
            <person name="Kawai M."/>
            <person name="Futagami T."/>
            <person name="Toyoda A."/>
            <person name="Takaki Y."/>
            <person name="Nishi S."/>
            <person name="Hori S."/>
            <person name="Arai W."/>
            <person name="Tsubouchi T."/>
            <person name="Morono Y."/>
            <person name="Uchiyama I."/>
            <person name="Ito T."/>
            <person name="Fujiyama A."/>
            <person name="Inagaki F."/>
            <person name="Takami H."/>
        </authorList>
    </citation>
    <scope>NUCLEOTIDE SEQUENCE</scope>
    <source>
        <strain evidence="1">Expedition CK06-06</strain>
    </source>
</reference>
<dbReference type="EMBL" id="BARU01016806">
    <property type="protein sequence ID" value="GAH52810.1"/>
    <property type="molecule type" value="Genomic_DNA"/>
</dbReference>
<dbReference type="AlphaFoldDB" id="X1H6U9"/>
<dbReference type="InterPro" id="IPR032315">
    <property type="entry name" value="DUF4846"/>
</dbReference>
<organism evidence="1">
    <name type="scientific">marine sediment metagenome</name>
    <dbReference type="NCBI Taxonomy" id="412755"/>
    <lineage>
        <taxon>unclassified sequences</taxon>
        <taxon>metagenomes</taxon>
        <taxon>ecological metagenomes</taxon>
    </lineage>
</organism>
<comment type="caution">
    <text evidence="1">The sequence shown here is derived from an EMBL/GenBank/DDBJ whole genome shotgun (WGS) entry which is preliminary data.</text>
</comment>
<gene>
    <name evidence="1" type="ORF">S03H2_27913</name>
</gene>
<proteinExistence type="predicted"/>
<evidence type="ECO:0000313" key="1">
    <source>
        <dbReference type="EMBL" id="GAH52810.1"/>
    </source>
</evidence>